<proteinExistence type="predicted"/>
<dbReference type="AlphaFoldDB" id="X1ENC9"/>
<gene>
    <name evidence="1" type="ORF">S03H2_06390</name>
</gene>
<comment type="caution">
    <text evidence="1">The sequence shown here is derived from an EMBL/GenBank/DDBJ whole genome shotgun (WGS) entry which is preliminary data.</text>
</comment>
<protein>
    <submittedName>
        <fullName evidence="1">Uncharacterized protein</fullName>
    </submittedName>
</protein>
<organism evidence="1">
    <name type="scientific">marine sediment metagenome</name>
    <dbReference type="NCBI Taxonomy" id="412755"/>
    <lineage>
        <taxon>unclassified sequences</taxon>
        <taxon>metagenomes</taxon>
        <taxon>ecological metagenomes</taxon>
    </lineage>
</organism>
<sequence>EKQDSKKQDPESKEEKEFDDLIKAVVLYKAGELEEEELNEKTKKLVKFLSTAELCPRCSHWICLKNGKCPNCGLVKKGDEWEAFKGKEIEGKKKEKKKEEEKLIGTVFDDVLTFDKEEKSEEE</sequence>
<accession>X1ENC9</accession>
<reference evidence="1" key="1">
    <citation type="journal article" date="2014" name="Front. Microbiol.">
        <title>High frequency of phylogenetically diverse reductive dehalogenase-homologous genes in deep subseafloor sedimentary metagenomes.</title>
        <authorList>
            <person name="Kawai M."/>
            <person name="Futagami T."/>
            <person name="Toyoda A."/>
            <person name="Takaki Y."/>
            <person name="Nishi S."/>
            <person name="Hori S."/>
            <person name="Arai W."/>
            <person name="Tsubouchi T."/>
            <person name="Morono Y."/>
            <person name="Uchiyama I."/>
            <person name="Ito T."/>
            <person name="Fujiyama A."/>
            <person name="Inagaki F."/>
            <person name="Takami H."/>
        </authorList>
    </citation>
    <scope>NUCLEOTIDE SEQUENCE</scope>
    <source>
        <strain evidence="1">Expedition CK06-06</strain>
    </source>
</reference>
<name>X1ENC9_9ZZZZ</name>
<feature type="non-terminal residue" evidence="1">
    <location>
        <position position="1"/>
    </location>
</feature>
<evidence type="ECO:0000313" key="1">
    <source>
        <dbReference type="EMBL" id="GAH18609.1"/>
    </source>
</evidence>
<dbReference type="EMBL" id="BARU01002788">
    <property type="protein sequence ID" value="GAH18609.1"/>
    <property type="molecule type" value="Genomic_DNA"/>
</dbReference>